<accession>A0AA37CYC4</accession>
<sequence length="139" mass="15194">MLLDDALERWARWCLQGQIAPTQTRSQTAVLMEILSTGITGHGTNGGGKGPILDGIEPRIEAALMAMAASGEVGHRRAKVLRTEYLMPVLESSRAHEVRAIRLGLTLGKYRKDLMNARKAIRLALEGSPARLPSTHRQS</sequence>
<name>A0AA37CYC4_AERCA</name>
<gene>
    <name evidence="1" type="ORF">KAM351_27030</name>
</gene>
<dbReference type="Proteomes" id="UP000886934">
    <property type="component" value="Unassembled WGS sequence"/>
</dbReference>
<reference evidence="1" key="1">
    <citation type="submission" date="2021-07" db="EMBL/GenBank/DDBJ databases">
        <title>Draft genome sequence of carbapenem-resistant Aeromonas spp. in Japan.</title>
        <authorList>
            <person name="Maehana S."/>
            <person name="Suzuki M."/>
            <person name="Kitasato H."/>
        </authorList>
    </citation>
    <scope>NUCLEOTIDE SEQUENCE</scope>
    <source>
        <strain evidence="1">KAM351</strain>
    </source>
</reference>
<organism evidence="1 2">
    <name type="scientific">Aeromonas caviae</name>
    <name type="common">Aeromonas punctata</name>
    <dbReference type="NCBI Taxonomy" id="648"/>
    <lineage>
        <taxon>Bacteria</taxon>
        <taxon>Pseudomonadati</taxon>
        <taxon>Pseudomonadota</taxon>
        <taxon>Gammaproteobacteria</taxon>
        <taxon>Aeromonadales</taxon>
        <taxon>Aeromonadaceae</taxon>
        <taxon>Aeromonas</taxon>
    </lineage>
</organism>
<protein>
    <submittedName>
        <fullName evidence="1">Uncharacterized protein</fullName>
    </submittedName>
</protein>
<dbReference type="EMBL" id="BPNN01000040">
    <property type="protein sequence ID" value="GJA64092.1"/>
    <property type="molecule type" value="Genomic_DNA"/>
</dbReference>
<comment type="caution">
    <text evidence="1">The sequence shown here is derived from an EMBL/GenBank/DDBJ whole genome shotgun (WGS) entry which is preliminary data.</text>
</comment>
<dbReference type="RefSeq" id="WP_223940182.1">
    <property type="nucleotide sequence ID" value="NZ_BPNN01000040.1"/>
</dbReference>
<dbReference type="AlphaFoldDB" id="A0AA37CYC4"/>
<evidence type="ECO:0000313" key="2">
    <source>
        <dbReference type="Proteomes" id="UP000886934"/>
    </source>
</evidence>
<proteinExistence type="predicted"/>
<evidence type="ECO:0000313" key="1">
    <source>
        <dbReference type="EMBL" id="GJA64092.1"/>
    </source>
</evidence>